<dbReference type="InterPro" id="IPR009081">
    <property type="entry name" value="PP-bd_ACP"/>
</dbReference>
<evidence type="ECO:0000313" key="2">
    <source>
        <dbReference type="EMBL" id="NIA71489.1"/>
    </source>
</evidence>
<gene>
    <name evidence="2" type="ORF">HBA54_23135</name>
</gene>
<dbReference type="SUPFAM" id="SSF47336">
    <property type="entry name" value="ACP-like"/>
    <property type="match status" value="1"/>
</dbReference>
<dbReference type="InterPro" id="IPR036736">
    <property type="entry name" value="ACP-like_sf"/>
</dbReference>
<evidence type="ECO:0000313" key="3">
    <source>
        <dbReference type="Proteomes" id="UP000761264"/>
    </source>
</evidence>
<organism evidence="2 3">
    <name type="scientific">Pelagibius litoralis</name>
    <dbReference type="NCBI Taxonomy" id="374515"/>
    <lineage>
        <taxon>Bacteria</taxon>
        <taxon>Pseudomonadati</taxon>
        <taxon>Pseudomonadota</taxon>
        <taxon>Alphaproteobacteria</taxon>
        <taxon>Rhodospirillales</taxon>
        <taxon>Rhodovibrionaceae</taxon>
        <taxon>Pelagibius</taxon>
    </lineage>
</organism>
<dbReference type="Pfam" id="PF00550">
    <property type="entry name" value="PP-binding"/>
    <property type="match status" value="1"/>
</dbReference>
<comment type="caution">
    <text evidence="2">The sequence shown here is derived from an EMBL/GenBank/DDBJ whole genome shotgun (WGS) entry which is preliminary data.</text>
</comment>
<protein>
    <submittedName>
        <fullName evidence="2">Acyl carrier protein</fullName>
    </submittedName>
</protein>
<proteinExistence type="predicted"/>
<evidence type="ECO:0000259" key="1">
    <source>
        <dbReference type="PROSITE" id="PS50075"/>
    </source>
</evidence>
<dbReference type="Gene3D" id="1.10.1200.10">
    <property type="entry name" value="ACP-like"/>
    <property type="match status" value="1"/>
</dbReference>
<dbReference type="RefSeq" id="WP_167229180.1">
    <property type="nucleotide sequence ID" value="NZ_JAAQPH010000023.1"/>
</dbReference>
<reference evidence="2" key="1">
    <citation type="submission" date="2020-03" db="EMBL/GenBank/DDBJ databases">
        <title>Genome of Pelagibius litoralis DSM 21314T.</title>
        <authorList>
            <person name="Wang G."/>
        </authorList>
    </citation>
    <scope>NUCLEOTIDE SEQUENCE</scope>
    <source>
        <strain evidence="2">DSM 21314</strain>
    </source>
</reference>
<keyword evidence="3" id="KW-1185">Reference proteome</keyword>
<sequence>MQWAAEQVHVEVVKLLEPFNPKGVELKPETDLSEDLFMDSVAAMNLVMEVEDRFEIDIPISLLPDVNSLQDLADVVLVQLNKKQTNEPIR</sequence>
<accession>A0A967KDL6</accession>
<name>A0A967KDL6_9PROT</name>
<dbReference type="AlphaFoldDB" id="A0A967KDL6"/>
<dbReference type="EMBL" id="JAAQPH010000023">
    <property type="protein sequence ID" value="NIA71489.1"/>
    <property type="molecule type" value="Genomic_DNA"/>
</dbReference>
<feature type="domain" description="Carrier" evidence="1">
    <location>
        <begin position="2"/>
        <end position="80"/>
    </location>
</feature>
<dbReference type="PROSITE" id="PS50075">
    <property type="entry name" value="CARRIER"/>
    <property type="match status" value="1"/>
</dbReference>
<dbReference type="Proteomes" id="UP000761264">
    <property type="component" value="Unassembled WGS sequence"/>
</dbReference>